<reference evidence="2 3" key="1">
    <citation type="submission" date="2015-01" db="EMBL/GenBank/DDBJ databases">
        <title>The Genome Sequence of Exophiala xenobiotica CBS118157.</title>
        <authorList>
            <consortium name="The Broad Institute Genomics Platform"/>
            <person name="Cuomo C."/>
            <person name="de Hoog S."/>
            <person name="Gorbushina A."/>
            <person name="Stielow B."/>
            <person name="Teixiera M."/>
            <person name="Abouelleil A."/>
            <person name="Chapman S.B."/>
            <person name="Priest M."/>
            <person name="Young S.K."/>
            <person name="Wortman J."/>
            <person name="Nusbaum C."/>
            <person name="Birren B."/>
        </authorList>
    </citation>
    <scope>NUCLEOTIDE SEQUENCE [LARGE SCALE GENOMIC DNA]</scope>
    <source>
        <strain evidence="2 3">CBS 118157</strain>
    </source>
</reference>
<dbReference type="OrthoDB" id="10455906at2759"/>
<gene>
    <name evidence="2" type="ORF">PV05_01827</name>
</gene>
<proteinExistence type="predicted"/>
<dbReference type="RefSeq" id="XP_013322324.1">
    <property type="nucleotide sequence ID" value="XM_013466870.1"/>
</dbReference>
<organism evidence="2 3">
    <name type="scientific">Exophiala xenobiotica</name>
    <dbReference type="NCBI Taxonomy" id="348802"/>
    <lineage>
        <taxon>Eukaryota</taxon>
        <taxon>Fungi</taxon>
        <taxon>Dikarya</taxon>
        <taxon>Ascomycota</taxon>
        <taxon>Pezizomycotina</taxon>
        <taxon>Eurotiomycetes</taxon>
        <taxon>Chaetothyriomycetidae</taxon>
        <taxon>Chaetothyriales</taxon>
        <taxon>Herpotrichiellaceae</taxon>
        <taxon>Exophiala</taxon>
    </lineage>
</organism>
<evidence type="ECO:0000313" key="2">
    <source>
        <dbReference type="EMBL" id="KIW61740.1"/>
    </source>
</evidence>
<keyword evidence="3" id="KW-1185">Reference proteome</keyword>
<feature type="region of interest" description="Disordered" evidence="1">
    <location>
        <begin position="85"/>
        <end position="106"/>
    </location>
</feature>
<protein>
    <submittedName>
        <fullName evidence="2">Uncharacterized protein</fullName>
    </submittedName>
</protein>
<evidence type="ECO:0000313" key="3">
    <source>
        <dbReference type="Proteomes" id="UP000054342"/>
    </source>
</evidence>
<dbReference type="HOGENOM" id="CLU_758712_0_0_1"/>
<sequence>MVTKEVRKMREQTLQKDMAENKRQAALYLYQQELAKTKGGEPPKPIDKESNASIALFYLREEIKSGDKTAEELYRLYVLKETPSRVRKTRMSKAQREQARKDRLATLQAEAEARHDARYANNTLQALGRTAIPPMHKRKRSVDSNESSESNAKRQKRAGSNDKKLVDSVEPGKEKKRKRDEDDEGQGKRQKREASDRDVLATTKEQQIVREKKVIKSPVLGGKKAPAAAEQAAPAKKRKRDDDDAAEEASKHEAPLLKRARNDSTSRPESKTAGGSKAVEAQASTKKSESVPAASKVLKPVGKEESQKSNTTEPLASKDVASKVTPKPARMTASEFFKSKRRIPLDIKTINVKIEVQKKPVKRCR</sequence>
<dbReference type="AlphaFoldDB" id="A0A0D2F428"/>
<feature type="compositionally biased region" description="Basic and acidic residues" evidence="1">
    <location>
        <begin position="248"/>
        <end position="270"/>
    </location>
</feature>
<feature type="compositionally biased region" description="Basic and acidic residues" evidence="1">
    <location>
        <begin position="94"/>
        <end position="104"/>
    </location>
</feature>
<accession>A0A0D2F428</accession>
<dbReference type="EMBL" id="KN847317">
    <property type="protein sequence ID" value="KIW61740.1"/>
    <property type="molecule type" value="Genomic_DNA"/>
</dbReference>
<dbReference type="Proteomes" id="UP000054342">
    <property type="component" value="Unassembled WGS sequence"/>
</dbReference>
<feature type="compositionally biased region" description="Basic and acidic residues" evidence="1">
    <location>
        <begin position="159"/>
        <end position="173"/>
    </location>
</feature>
<evidence type="ECO:0000256" key="1">
    <source>
        <dbReference type="SAM" id="MobiDB-lite"/>
    </source>
</evidence>
<feature type="compositionally biased region" description="Low complexity" evidence="1">
    <location>
        <begin position="223"/>
        <end position="234"/>
    </location>
</feature>
<feature type="region of interest" description="Disordered" evidence="1">
    <location>
        <begin position="124"/>
        <end position="328"/>
    </location>
</feature>
<name>A0A0D2F428_9EURO</name>
<dbReference type="GeneID" id="25323735"/>